<evidence type="ECO:0000256" key="8">
    <source>
        <dbReference type="RuleBase" id="RU365103"/>
    </source>
</evidence>
<gene>
    <name evidence="10" type="primary">kdtA</name>
    <name evidence="10" type="ORF">FAES_1425</name>
</gene>
<dbReference type="RefSeq" id="WP_015330534.1">
    <property type="nucleotide sequence ID" value="NC_020054.1"/>
</dbReference>
<evidence type="ECO:0000259" key="9">
    <source>
        <dbReference type="Pfam" id="PF04413"/>
    </source>
</evidence>
<feature type="domain" description="3-deoxy-D-manno-octulosonic-acid transferase N-terminal" evidence="9">
    <location>
        <begin position="36"/>
        <end position="213"/>
    </location>
</feature>
<dbReference type="OrthoDB" id="9789797at2"/>
<comment type="pathway">
    <text evidence="1 8">Bacterial outer membrane biogenesis; LPS core biosynthesis.</text>
</comment>
<evidence type="ECO:0000256" key="4">
    <source>
        <dbReference type="ARBA" id="ARBA00022679"/>
    </source>
</evidence>
<dbReference type="Proteomes" id="UP000011058">
    <property type="component" value="Chromosome"/>
</dbReference>
<reference evidence="10 11" key="1">
    <citation type="journal article" date="2012" name="J. Bacteriol.">
        <title>Genome Sequence of Fibrella aestuarina BUZ 2T, a Filamentous Marine Bacterium.</title>
        <authorList>
            <person name="Filippini M."/>
            <person name="Qi W."/>
            <person name="Blom J."/>
            <person name="Goesmann A."/>
            <person name="Smits T.H."/>
            <person name="Bagheri H.C."/>
        </authorList>
    </citation>
    <scope>NUCLEOTIDE SEQUENCE [LARGE SCALE GENOMIC DNA]</scope>
    <source>
        <strain evidence="11">BUZ 2T</strain>
    </source>
</reference>
<keyword evidence="11" id="KW-1185">Reference proteome</keyword>
<dbReference type="InterPro" id="IPR007507">
    <property type="entry name" value="Glycos_transf_N"/>
</dbReference>
<evidence type="ECO:0000256" key="6">
    <source>
        <dbReference type="ARBA" id="ARBA00049183"/>
    </source>
</evidence>
<evidence type="ECO:0000313" key="10">
    <source>
        <dbReference type="EMBL" id="CCG99435.1"/>
    </source>
</evidence>
<dbReference type="UniPathway" id="UPA00958"/>
<dbReference type="eggNOG" id="COG1519">
    <property type="taxonomic scope" value="Bacteria"/>
</dbReference>
<organism evidence="10 11">
    <name type="scientific">Fibrella aestuarina BUZ 2</name>
    <dbReference type="NCBI Taxonomy" id="1166018"/>
    <lineage>
        <taxon>Bacteria</taxon>
        <taxon>Pseudomonadati</taxon>
        <taxon>Bacteroidota</taxon>
        <taxon>Cytophagia</taxon>
        <taxon>Cytophagales</taxon>
        <taxon>Spirosomataceae</taxon>
        <taxon>Fibrella</taxon>
    </lineage>
</organism>
<keyword evidence="8" id="KW-0472">Membrane</keyword>
<dbReference type="GO" id="GO:0009244">
    <property type="term" value="P:lipopolysaccharide core region biosynthetic process"/>
    <property type="evidence" value="ECO:0007669"/>
    <property type="project" value="UniProtKB-UniRule"/>
</dbReference>
<dbReference type="GO" id="GO:0009245">
    <property type="term" value="P:lipid A biosynthetic process"/>
    <property type="evidence" value="ECO:0007669"/>
    <property type="project" value="TreeGrafter"/>
</dbReference>
<dbReference type="SUPFAM" id="SSF53756">
    <property type="entry name" value="UDP-Glycosyltransferase/glycogen phosphorylase"/>
    <property type="match status" value="1"/>
</dbReference>
<dbReference type="GO" id="GO:0043842">
    <property type="term" value="F:Kdo transferase activity"/>
    <property type="evidence" value="ECO:0007669"/>
    <property type="project" value="UniProtKB-EC"/>
</dbReference>
<dbReference type="PANTHER" id="PTHR42755">
    <property type="entry name" value="3-DEOXY-MANNO-OCTULOSONATE CYTIDYLYLTRANSFERASE"/>
    <property type="match status" value="1"/>
</dbReference>
<dbReference type="Pfam" id="PF04413">
    <property type="entry name" value="Glycos_transf_N"/>
    <property type="match status" value="1"/>
</dbReference>
<dbReference type="AlphaFoldDB" id="I0K5N2"/>
<comment type="similarity">
    <text evidence="8">Belongs to the glycosyltransferase group 1 family.</text>
</comment>
<evidence type="ECO:0000256" key="1">
    <source>
        <dbReference type="ARBA" id="ARBA00004713"/>
    </source>
</evidence>
<dbReference type="PATRIC" id="fig|1166018.3.peg.3156"/>
<dbReference type="HOGENOM" id="CLU_036146_2_1_10"/>
<keyword evidence="8" id="KW-0448">Lipopolysaccharide biosynthesis</keyword>
<feature type="active site" description="Proton acceptor" evidence="7">
    <location>
        <position position="61"/>
    </location>
</feature>
<evidence type="ECO:0000256" key="2">
    <source>
        <dbReference type="ARBA" id="ARBA00012621"/>
    </source>
</evidence>
<comment type="catalytic activity">
    <reaction evidence="6 8">
        <text>lipid IVA (E. coli) + CMP-3-deoxy-beta-D-manno-octulosonate = alpha-Kdo-(2-&gt;6)-lipid IVA (E. coli) + CMP + H(+)</text>
        <dbReference type="Rhea" id="RHEA:28066"/>
        <dbReference type="ChEBI" id="CHEBI:15378"/>
        <dbReference type="ChEBI" id="CHEBI:58603"/>
        <dbReference type="ChEBI" id="CHEBI:60364"/>
        <dbReference type="ChEBI" id="CHEBI:60377"/>
        <dbReference type="ChEBI" id="CHEBI:85987"/>
        <dbReference type="EC" id="2.4.99.12"/>
    </reaction>
</comment>
<comment type="function">
    <text evidence="8">Involved in lipopolysaccharide (LPS) biosynthesis. Catalyzes the transfer of 3-deoxy-D-manno-octulosonate (Kdo) residue(s) from CMP-Kdo to lipid IV(A), the tetraacyldisaccharide-1,4'-bisphosphate precursor of lipid A.</text>
</comment>
<dbReference type="EC" id="2.4.99.12" evidence="2 8"/>
<keyword evidence="8" id="KW-1003">Cell membrane</keyword>
<dbReference type="STRING" id="1166018.FAES_1425"/>
<dbReference type="EMBL" id="HE796683">
    <property type="protein sequence ID" value="CCG99435.1"/>
    <property type="molecule type" value="Genomic_DNA"/>
</dbReference>
<dbReference type="Gene3D" id="3.40.50.11720">
    <property type="entry name" value="3-Deoxy-D-manno-octulosonic-acid transferase, N-terminal domain"/>
    <property type="match status" value="1"/>
</dbReference>
<proteinExistence type="inferred from homology"/>
<dbReference type="Gene3D" id="3.40.50.2000">
    <property type="entry name" value="Glycogen Phosphorylase B"/>
    <property type="match status" value="1"/>
</dbReference>
<dbReference type="GO" id="GO:0005886">
    <property type="term" value="C:plasma membrane"/>
    <property type="evidence" value="ECO:0007669"/>
    <property type="project" value="UniProtKB-SubCell"/>
</dbReference>
<evidence type="ECO:0000256" key="5">
    <source>
        <dbReference type="ARBA" id="ARBA00031445"/>
    </source>
</evidence>
<dbReference type="PANTHER" id="PTHR42755:SF1">
    <property type="entry name" value="3-DEOXY-D-MANNO-OCTULOSONIC ACID TRANSFERASE, MITOCHONDRIAL-RELATED"/>
    <property type="match status" value="1"/>
</dbReference>
<protein>
    <recommendedName>
        <fullName evidence="3 8">3-deoxy-D-manno-octulosonic acid transferase</fullName>
        <shortName evidence="8">Kdo transferase</shortName>
        <ecNumber evidence="2 8">2.4.99.12</ecNumber>
    </recommendedName>
    <alternativeName>
        <fullName evidence="5 8">Lipid IV(A) 3-deoxy-D-manno-octulosonic acid transferase</fullName>
    </alternativeName>
</protein>
<accession>I0K5N2</accession>
<evidence type="ECO:0000313" key="11">
    <source>
        <dbReference type="Proteomes" id="UP000011058"/>
    </source>
</evidence>
<dbReference type="InterPro" id="IPR039901">
    <property type="entry name" value="Kdotransferase"/>
</dbReference>
<sequence>MHYLYTLSILLYGLLIRLAAPFNRKARLLVAGRAAWREPFRAKPLDPARPVAWFHAASLGEFEQGRPVIEALRATYPQYQIVLSFFSPSGYEVRKNYAGADVITYLPADTAANAQEWLATVRPQLAFFIKYEFWYHYLHALNEANPAGAGQAVPTISFSAIFRPNQLFFKPWGGFYRKLLTYFRAILVQNQESVDLLRGIGIDAILAGDTRFDRVAQVAANKRDIPEVAAFAADNVPTLVVGSAWAADMAVLIPMINQFSAPLRVIIAPHEIHDADIERWQSQLTAPSVRFSSLTTPPGRGTAPGEVPRYLFIDNIGMLSSLYQYGTMAYIGGAFGKGLHNCLEAATFGLPLLFGPNHRKFQEAVDLVAQGGAFAISNTDELTQAFTRLYENAPTRERAGAICKAYVLDNVGATGKVMGIVDGLALQGMGNGAA</sequence>
<evidence type="ECO:0000256" key="3">
    <source>
        <dbReference type="ARBA" id="ARBA00019077"/>
    </source>
</evidence>
<evidence type="ECO:0000256" key="7">
    <source>
        <dbReference type="PIRSR" id="PIRSR639901-1"/>
    </source>
</evidence>
<dbReference type="KEGG" id="fae:FAES_1425"/>
<keyword evidence="4 8" id="KW-0808">Transferase</keyword>
<comment type="subcellular location">
    <subcellularLocation>
        <location evidence="8">Cell membrane</location>
    </subcellularLocation>
</comment>
<name>I0K5N2_9BACT</name>
<dbReference type="InterPro" id="IPR038107">
    <property type="entry name" value="Glycos_transf_N_sf"/>
</dbReference>